<dbReference type="EMBL" id="CAJOBI010001447">
    <property type="protein sequence ID" value="CAF3881878.1"/>
    <property type="molecule type" value="Genomic_DNA"/>
</dbReference>
<feature type="region of interest" description="Disordered" evidence="1">
    <location>
        <begin position="167"/>
        <end position="196"/>
    </location>
</feature>
<reference evidence="3" key="1">
    <citation type="submission" date="2021-02" db="EMBL/GenBank/DDBJ databases">
        <authorList>
            <person name="Nowell W R."/>
        </authorList>
    </citation>
    <scope>NUCLEOTIDE SEQUENCE</scope>
</reference>
<name>A0A8S2LC81_9BILA</name>
<feature type="transmembrane region" description="Helical" evidence="2">
    <location>
        <begin position="90"/>
        <end position="114"/>
    </location>
</feature>
<evidence type="ECO:0000256" key="2">
    <source>
        <dbReference type="SAM" id="Phobius"/>
    </source>
</evidence>
<sequence length="238" mass="26160">MISREKDTDYQNALYYDLILDDIVLSDFDGSAEQLQHLLNIDCALALSVCNTSRQMHVSMVYFLFLTFPLLIYAQTTVESDTSVIKTTWFWPLISLLIGIALCVPIAIILIIIFCSGKKALDDSDESSISSSSSSPPTSVLSHVRRNRSRHPLSHYVEGYPTPPPPYASDESTFVASSRPPPYESVSTNVDPTTTTTTTTTATVIDVEPTESINYESTSTDISLSPESSISSIQTFPV</sequence>
<feature type="transmembrane region" description="Helical" evidence="2">
    <location>
        <begin position="61"/>
        <end position="78"/>
    </location>
</feature>
<keyword evidence="2" id="KW-1133">Transmembrane helix</keyword>
<dbReference type="Proteomes" id="UP000676336">
    <property type="component" value="Unassembled WGS sequence"/>
</dbReference>
<proteinExistence type="predicted"/>
<keyword evidence="2" id="KW-0472">Membrane</keyword>
<accession>A0A8S2LC81</accession>
<evidence type="ECO:0000313" key="3">
    <source>
        <dbReference type="EMBL" id="CAF3881878.1"/>
    </source>
</evidence>
<dbReference type="AlphaFoldDB" id="A0A8S2LC81"/>
<evidence type="ECO:0000256" key="1">
    <source>
        <dbReference type="SAM" id="MobiDB-lite"/>
    </source>
</evidence>
<feature type="compositionally biased region" description="Low complexity" evidence="1">
    <location>
        <begin position="217"/>
        <end position="238"/>
    </location>
</feature>
<keyword evidence="2" id="KW-0812">Transmembrane</keyword>
<comment type="caution">
    <text evidence="3">The sequence shown here is derived from an EMBL/GenBank/DDBJ whole genome shotgun (WGS) entry which is preliminary data.</text>
</comment>
<evidence type="ECO:0000313" key="4">
    <source>
        <dbReference type="Proteomes" id="UP000676336"/>
    </source>
</evidence>
<protein>
    <submittedName>
        <fullName evidence="3">Uncharacterized protein</fullName>
    </submittedName>
</protein>
<feature type="region of interest" description="Disordered" evidence="1">
    <location>
        <begin position="125"/>
        <end position="146"/>
    </location>
</feature>
<feature type="region of interest" description="Disordered" evidence="1">
    <location>
        <begin position="216"/>
        <end position="238"/>
    </location>
</feature>
<organism evidence="3 4">
    <name type="scientific">Rotaria magnacalcarata</name>
    <dbReference type="NCBI Taxonomy" id="392030"/>
    <lineage>
        <taxon>Eukaryota</taxon>
        <taxon>Metazoa</taxon>
        <taxon>Spiralia</taxon>
        <taxon>Gnathifera</taxon>
        <taxon>Rotifera</taxon>
        <taxon>Eurotatoria</taxon>
        <taxon>Bdelloidea</taxon>
        <taxon>Philodinida</taxon>
        <taxon>Philodinidae</taxon>
        <taxon>Rotaria</taxon>
    </lineage>
</organism>
<gene>
    <name evidence="3" type="ORF">SMN809_LOCUS5652</name>
</gene>